<keyword evidence="4" id="KW-0547">Nucleotide-binding</keyword>
<dbReference type="EC" id="2.7.11.1" evidence="1"/>
<dbReference type="InterPro" id="IPR050660">
    <property type="entry name" value="NEK_Ser/Thr_kinase"/>
</dbReference>
<feature type="compositionally biased region" description="Polar residues" evidence="9">
    <location>
        <begin position="1202"/>
        <end position="1212"/>
    </location>
</feature>
<dbReference type="Gene3D" id="3.30.200.20">
    <property type="entry name" value="Phosphorylase Kinase, domain 1"/>
    <property type="match status" value="1"/>
</dbReference>
<feature type="compositionally biased region" description="Low complexity" evidence="9">
    <location>
        <begin position="922"/>
        <end position="949"/>
    </location>
</feature>
<feature type="compositionally biased region" description="Basic and acidic residues" evidence="9">
    <location>
        <begin position="1189"/>
        <end position="1201"/>
    </location>
</feature>
<keyword evidence="3" id="KW-0808">Transferase</keyword>
<feature type="compositionally biased region" description="Polar residues" evidence="9">
    <location>
        <begin position="702"/>
        <end position="715"/>
    </location>
</feature>
<feature type="compositionally biased region" description="Low complexity" evidence="9">
    <location>
        <begin position="470"/>
        <end position="483"/>
    </location>
</feature>
<proteinExistence type="predicted"/>
<dbReference type="GO" id="GO:0043555">
    <property type="term" value="P:regulation of translation in response to stress"/>
    <property type="evidence" value="ECO:0007669"/>
    <property type="project" value="EnsemblFungi"/>
</dbReference>
<feature type="compositionally biased region" description="Polar residues" evidence="9">
    <location>
        <begin position="666"/>
        <end position="695"/>
    </location>
</feature>
<dbReference type="GO" id="GO:0005634">
    <property type="term" value="C:nucleus"/>
    <property type="evidence" value="ECO:0007669"/>
    <property type="project" value="EnsemblFungi"/>
</dbReference>
<sequence>MSLDYEIYKEGGILNDRYQKIEDISEGSYGYVSLAKDTKEKKLVAIKYIFKLDPDQRDEYDNDDCDRDHNDCSSLEKKQNYLDHKQSLISPNVRSRLTDDICLEAMYEVDIQTKIGRHKNIVALLDFFDSYIIMEYCSGGDLYEAIKDDILPRKTKPITHIISQIMDAIEFVHNKGIYHRDIKPENILITGIDWTIKLTDWGLATTDKTSFDRSVGSERYMAPELFESNLDLDERKEPYSCDKVDLWAMGIVFLNIVFHKNPFSVANQSDKSFCYFAANREALFDVFSTMTYDFFQVLRYSLTIDPTNRDLKKMRMELLNLSEYTLDDEYYNSIEEGGYETEISDVTTTTSTPLPPIPPSSAPVGLPTPVSSTTKVPEFKNVFTPGEVKNNENNTSSNNFSTVESTSTAVGSNSTSNSKNTDYDDNNNNNNNDNNTNKLNSSSANKNEPNFKKPFEIPQFNILHHKNDSTKSNNSSNSVYSKNSHYHNYHNYNNEYNTKFNPNRRESYNVGYTSKERAKSTPKFKFQKRRRNSKKNYNNHSKANPIKIENRNRSKILKNSRKPLGIPTPNTHINNFFHEYKASKQDSDHFNTRDFFTPPSIQNRYMEGIFNSKQYKQHRPYNNKIWNKNFMTNNNTASITNSTTGNINNNGNSYKQPSGYGKFRRPSTTGSSYYANNNSKSPMNRLSFSSHTPSGSYGRRGSATTMPSTVLQHSPGSYVPPSLRNNRFNGTTASTQFLSVSPNIPTISSVLDESNSFVPKSTNTSSNVNYKQPQPQKYQQPNSLISSDLEDHDSDEVLFTLDENENDFVQNMNNLTLDDDRDTHHVQNTTTHNNNNNNNHTIDEHSSINNGTNPLLLQRSQQEPQHQNITHYQKSPRLSQSHNNNYVNSNDEELPDLLRSPMAQNAQLNSYTMPSMYEQRRQQQQPSSSSMLNYNSNNNNTTTLNNPLLQPVHNRRTSSPLTHEVQINESEEDGFINDIKRKTKMGVYVPPHHRRSFNNSEMKSGNILNQTDSMSKSLGTSNGATLSVSHNTMMFSSGGDDRVSPRGSSIKYDNNNNRIGMLSSSFHKPFIPYHSRNAANDNSNNNNNDNIGDKKKIEEEVKNINVDDGNTTAIQDDDVFANSYNDALIFEDDEDDFVEEYYKNNANERSMFGPYEIYNDNIQSMQDEDDEDEVEDQDEDDDGDNAVENDVHVRRDHKDLDTLSNKSATTTAAGKRKSSILHEGVVGSLEQYKNNWLMLQQQQD</sequence>
<dbReference type="AlphaFoldDB" id="G0W7T5"/>
<dbReference type="SUPFAM" id="SSF56112">
    <property type="entry name" value="Protein kinase-like (PK-like)"/>
    <property type="match status" value="1"/>
</dbReference>
<dbReference type="EMBL" id="HE580269">
    <property type="protein sequence ID" value="CCD23846.1"/>
    <property type="molecule type" value="Genomic_DNA"/>
</dbReference>
<evidence type="ECO:0000313" key="12">
    <source>
        <dbReference type="Proteomes" id="UP000000689"/>
    </source>
</evidence>
<evidence type="ECO:0000256" key="6">
    <source>
        <dbReference type="ARBA" id="ARBA00022840"/>
    </source>
</evidence>
<keyword evidence="5" id="KW-0418">Kinase</keyword>
<dbReference type="GO" id="GO:0016242">
    <property type="term" value="P:negative regulation of macroautophagy"/>
    <property type="evidence" value="ECO:0007669"/>
    <property type="project" value="EnsemblFungi"/>
</dbReference>
<comment type="catalytic activity">
    <reaction evidence="7">
        <text>L-threonyl-[protein] + ATP = O-phospho-L-threonyl-[protein] + ADP + H(+)</text>
        <dbReference type="Rhea" id="RHEA:46608"/>
        <dbReference type="Rhea" id="RHEA-COMP:11060"/>
        <dbReference type="Rhea" id="RHEA-COMP:11605"/>
        <dbReference type="ChEBI" id="CHEBI:15378"/>
        <dbReference type="ChEBI" id="CHEBI:30013"/>
        <dbReference type="ChEBI" id="CHEBI:30616"/>
        <dbReference type="ChEBI" id="CHEBI:61977"/>
        <dbReference type="ChEBI" id="CHEBI:456216"/>
        <dbReference type="EC" id="2.7.11.1"/>
    </reaction>
</comment>
<dbReference type="PANTHER" id="PTHR43671:SF98">
    <property type="entry name" value="SERINE_THREONINE-PROTEIN KINASE NEK11"/>
    <property type="match status" value="1"/>
</dbReference>
<feature type="region of interest" description="Disordered" evidence="9">
    <location>
        <begin position="465"/>
        <end position="569"/>
    </location>
</feature>
<dbReference type="GO" id="GO:0005524">
    <property type="term" value="F:ATP binding"/>
    <property type="evidence" value="ECO:0007669"/>
    <property type="project" value="UniProtKB-KW"/>
</dbReference>
<feature type="region of interest" description="Disordered" evidence="9">
    <location>
        <begin position="346"/>
        <end position="453"/>
    </location>
</feature>
<dbReference type="SMART" id="SM00220">
    <property type="entry name" value="S_TKc"/>
    <property type="match status" value="1"/>
</dbReference>
<evidence type="ECO:0000256" key="9">
    <source>
        <dbReference type="SAM" id="MobiDB-lite"/>
    </source>
</evidence>
<dbReference type="RefSeq" id="XP_003669089.1">
    <property type="nucleotide sequence ID" value="XM_003669041.1"/>
</dbReference>
<dbReference type="Proteomes" id="UP000000689">
    <property type="component" value="Chromosome 3"/>
</dbReference>
<dbReference type="Gene3D" id="1.10.510.10">
    <property type="entry name" value="Transferase(Phosphotransferase) domain 1"/>
    <property type="match status" value="1"/>
</dbReference>
<dbReference type="PANTHER" id="PTHR43671">
    <property type="entry name" value="SERINE/THREONINE-PROTEIN KINASE NEK"/>
    <property type="match status" value="1"/>
</dbReference>
<feature type="compositionally biased region" description="Acidic residues" evidence="9">
    <location>
        <begin position="1166"/>
        <end position="1187"/>
    </location>
</feature>
<dbReference type="GO" id="GO:2000220">
    <property type="term" value="P:regulation of pseudohyphal growth"/>
    <property type="evidence" value="ECO:0007669"/>
    <property type="project" value="EnsemblFungi"/>
</dbReference>
<evidence type="ECO:0000256" key="7">
    <source>
        <dbReference type="ARBA" id="ARBA00047899"/>
    </source>
</evidence>
<accession>G0W7T5</accession>
<dbReference type="InterPro" id="IPR000719">
    <property type="entry name" value="Prot_kinase_dom"/>
</dbReference>
<dbReference type="GO" id="GO:0004674">
    <property type="term" value="F:protein serine/threonine kinase activity"/>
    <property type="evidence" value="ECO:0007669"/>
    <property type="project" value="UniProtKB-KW"/>
</dbReference>
<dbReference type="GO" id="GO:0031929">
    <property type="term" value="P:TOR signaling"/>
    <property type="evidence" value="ECO:0007669"/>
    <property type="project" value="EnsemblFungi"/>
</dbReference>
<evidence type="ECO:0000256" key="3">
    <source>
        <dbReference type="ARBA" id="ARBA00022679"/>
    </source>
</evidence>
<dbReference type="GO" id="GO:0010494">
    <property type="term" value="C:cytoplasmic stress granule"/>
    <property type="evidence" value="ECO:0007669"/>
    <property type="project" value="EnsemblFungi"/>
</dbReference>
<evidence type="ECO:0000256" key="8">
    <source>
        <dbReference type="ARBA" id="ARBA00048679"/>
    </source>
</evidence>
<feature type="compositionally biased region" description="Low complexity" evidence="9">
    <location>
        <begin position="641"/>
        <end position="652"/>
    </location>
</feature>
<keyword evidence="2" id="KW-0723">Serine/threonine-protein kinase</keyword>
<evidence type="ECO:0000256" key="4">
    <source>
        <dbReference type="ARBA" id="ARBA00022741"/>
    </source>
</evidence>
<comment type="catalytic activity">
    <reaction evidence="8">
        <text>L-seryl-[protein] + ATP = O-phospho-L-seryl-[protein] + ADP + H(+)</text>
        <dbReference type="Rhea" id="RHEA:17989"/>
        <dbReference type="Rhea" id="RHEA-COMP:9863"/>
        <dbReference type="Rhea" id="RHEA-COMP:11604"/>
        <dbReference type="ChEBI" id="CHEBI:15378"/>
        <dbReference type="ChEBI" id="CHEBI:29999"/>
        <dbReference type="ChEBI" id="CHEBI:30616"/>
        <dbReference type="ChEBI" id="CHEBI:83421"/>
        <dbReference type="ChEBI" id="CHEBI:456216"/>
        <dbReference type="EC" id="2.7.11.1"/>
    </reaction>
</comment>
<organism evidence="11 12">
    <name type="scientific">Naumovozyma dairenensis (strain ATCC 10597 / BCRC 20456 / CBS 421 / NBRC 0211 / NRRL Y-12639)</name>
    <name type="common">Saccharomyces dairenensis</name>
    <dbReference type="NCBI Taxonomy" id="1071378"/>
    <lineage>
        <taxon>Eukaryota</taxon>
        <taxon>Fungi</taxon>
        <taxon>Dikarya</taxon>
        <taxon>Ascomycota</taxon>
        <taxon>Saccharomycotina</taxon>
        <taxon>Saccharomycetes</taxon>
        <taxon>Saccharomycetales</taxon>
        <taxon>Saccharomycetaceae</taxon>
        <taxon>Naumovozyma</taxon>
    </lineage>
</organism>
<feature type="region of interest" description="Disordered" evidence="9">
    <location>
        <begin position="641"/>
        <end position="727"/>
    </location>
</feature>
<dbReference type="CDD" id="cd13993">
    <property type="entry name" value="STKc_Pat1_like"/>
    <property type="match status" value="1"/>
</dbReference>
<keyword evidence="12" id="KW-1185">Reference proteome</keyword>
<feature type="compositionally biased region" description="Low complexity" evidence="9">
    <location>
        <begin position="391"/>
        <end position="443"/>
    </location>
</feature>
<feature type="compositionally biased region" description="Basic residues" evidence="9">
    <location>
        <begin position="520"/>
        <end position="534"/>
    </location>
</feature>
<dbReference type="PROSITE" id="PS00108">
    <property type="entry name" value="PROTEIN_KINASE_ST"/>
    <property type="match status" value="1"/>
</dbReference>
<dbReference type="STRING" id="1071378.G0W7T5"/>
<dbReference type="HOGENOM" id="CLU_008377_0_0_1"/>
<name>G0W7T5_NAUDC</name>
<feature type="region of interest" description="Disordered" evidence="9">
    <location>
        <begin position="818"/>
        <end position="893"/>
    </location>
</feature>
<evidence type="ECO:0000256" key="2">
    <source>
        <dbReference type="ARBA" id="ARBA00022527"/>
    </source>
</evidence>
<feature type="compositionally biased region" description="Low complexity" evidence="9">
    <location>
        <begin position="770"/>
        <end position="781"/>
    </location>
</feature>
<protein>
    <recommendedName>
        <fullName evidence="1">non-specific serine/threonine protein kinase</fullName>
        <ecNumber evidence="1">2.7.11.1</ecNumber>
    </recommendedName>
</protein>
<dbReference type="InterPro" id="IPR008271">
    <property type="entry name" value="Ser/Thr_kinase_AS"/>
</dbReference>
<evidence type="ECO:0000256" key="1">
    <source>
        <dbReference type="ARBA" id="ARBA00012513"/>
    </source>
</evidence>
<feature type="region of interest" description="Disordered" evidence="9">
    <location>
        <begin position="755"/>
        <end position="788"/>
    </location>
</feature>
<gene>
    <name evidence="11" type="primary">NDAI0C01850</name>
    <name evidence="11" type="ordered locus">NDAI_0C01850</name>
</gene>
<feature type="region of interest" description="Disordered" evidence="9">
    <location>
        <begin position="917"/>
        <end position="968"/>
    </location>
</feature>
<dbReference type="KEGG" id="ndi:NDAI_0C01850"/>
<dbReference type="GeneID" id="11496781"/>
<dbReference type="OMA" id="KSFCYFA"/>
<dbReference type="GO" id="GO:0008104">
    <property type="term" value="P:intracellular protein localization"/>
    <property type="evidence" value="ECO:0007669"/>
    <property type="project" value="EnsemblFungi"/>
</dbReference>
<evidence type="ECO:0000256" key="5">
    <source>
        <dbReference type="ARBA" id="ARBA00022777"/>
    </source>
</evidence>
<feature type="compositionally biased region" description="Polar residues" evidence="9">
    <location>
        <begin position="957"/>
        <end position="968"/>
    </location>
</feature>
<feature type="compositionally biased region" description="Polar residues" evidence="9">
    <location>
        <begin position="847"/>
        <end position="889"/>
    </location>
</feature>
<reference evidence="11 12" key="1">
    <citation type="journal article" date="2011" name="Proc. Natl. Acad. Sci. U.S.A.">
        <title>Evolutionary erosion of yeast sex chromosomes by mating-type switching accidents.</title>
        <authorList>
            <person name="Gordon J.L."/>
            <person name="Armisen D."/>
            <person name="Proux-Wera E."/>
            <person name="Oheigeartaigh S.S."/>
            <person name="Byrne K.P."/>
            <person name="Wolfe K.H."/>
        </authorList>
    </citation>
    <scope>NUCLEOTIDE SEQUENCE [LARGE SCALE GENOMIC DNA]</scope>
    <source>
        <strain evidence="12">ATCC 10597 / BCRC 20456 / CBS 421 / NBRC 0211 / NRRL Y-12639</strain>
    </source>
</reference>
<dbReference type="OrthoDB" id="4062651at2759"/>
<feature type="compositionally biased region" description="Low complexity" evidence="9">
    <location>
        <begin position="826"/>
        <end position="840"/>
    </location>
</feature>
<dbReference type="PROSITE" id="PS50011">
    <property type="entry name" value="PROTEIN_KINASE_DOM"/>
    <property type="match status" value="1"/>
</dbReference>
<feature type="region of interest" description="Disordered" evidence="9">
    <location>
        <begin position="1166"/>
        <end position="1220"/>
    </location>
</feature>
<feature type="domain" description="Protein kinase" evidence="10">
    <location>
        <begin position="18"/>
        <end position="325"/>
    </location>
</feature>
<dbReference type="eggNOG" id="KOG0583">
    <property type="taxonomic scope" value="Eukaryota"/>
</dbReference>
<dbReference type="InterPro" id="IPR011009">
    <property type="entry name" value="Kinase-like_dom_sf"/>
</dbReference>
<dbReference type="Pfam" id="PF00069">
    <property type="entry name" value="Pkinase"/>
    <property type="match status" value="1"/>
</dbReference>
<feature type="compositionally biased region" description="Polar residues" evidence="9">
    <location>
        <begin position="755"/>
        <end position="769"/>
    </location>
</feature>
<keyword evidence="6" id="KW-0067">ATP-binding</keyword>
<evidence type="ECO:0000313" key="11">
    <source>
        <dbReference type="EMBL" id="CCD23846.1"/>
    </source>
</evidence>
<dbReference type="FunFam" id="1.10.510.10:FF:000942">
    <property type="entry name" value="Serine/threonine-protein kinase KSP1"/>
    <property type="match status" value="1"/>
</dbReference>
<evidence type="ECO:0000259" key="10">
    <source>
        <dbReference type="PROSITE" id="PS50011"/>
    </source>
</evidence>